<organism evidence="3 4">
    <name type="scientific">Psychrobacter urativorans</name>
    <dbReference type="NCBI Taxonomy" id="45610"/>
    <lineage>
        <taxon>Bacteria</taxon>
        <taxon>Pseudomonadati</taxon>
        <taxon>Pseudomonadota</taxon>
        <taxon>Gammaproteobacteria</taxon>
        <taxon>Moraxellales</taxon>
        <taxon>Moraxellaceae</taxon>
        <taxon>Psychrobacter</taxon>
    </lineage>
</organism>
<feature type="region of interest" description="Disordered" evidence="1">
    <location>
        <begin position="34"/>
        <end position="55"/>
    </location>
</feature>
<sequence>MTINNSSLKLMFNNIAVFIVAIFTVFWLSACSVSPSSTGQTQTPVKEVNGSEQRNTPIDPLAYQGCVYPPSEMVQACAAQNGAFSQQGRRGCYQCVLSYADAGKVCQDASDCQGTCEHKGEFVAAGLSKQVGQCATDSSPFGCRQVIKKGVAQPAICVD</sequence>
<dbReference type="KEGG" id="pur:AOC03_01825"/>
<dbReference type="RefSeq" id="WP_062533337.1">
    <property type="nucleotide sequence ID" value="NZ_CP012678.1"/>
</dbReference>
<reference evidence="3 4" key="1">
    <citation type="submission" date="2015-09" db="EMBL/GenBank/DDBJ databases">
        <title>Complete genome of Psychrobacter urativorans R10.10B.</title>
        <authorList>
            <person name="See-Too W.S."/>
            <person name="Chan K.G."/>
        </authorList>
    </citation>
    <scope>NUCLEOTIDE SEQUENCE [LARGE SCALE GENOMIC DNA]</scope>
    <source>
        <strain evidence="3 4">R10.10B</strain>
    </source>
</reference>
<name>A0A0M4TDK6_9GAMM</name>
<feature type="transmembrane region" description="Helical" evidence="2">
    <location>
        <begin position="12"/>
        <end position="30"/>
    </location>
</feature>
<evidence type="ECO:0000256" key="1">
    <source>
        <dbReference type="SAM" id="MobiDB-lite"/>
    </source>
</evidence>
<keyword evidence="4" id="KW-1185">Reference proteome</keyword>
<keyword evidence="2" id="KW-0812">Transmembrane</keyword>
<protein>
    <submittedName>
        <fullName evidence="3">Uncharacterized protein</fullName>
    </submittedName>
</protein>
<dbReference type="STRING" id="45610.AOC03_01825"/>
<keyword evidence="2" id="KW-0472">Membrane</keyword>
<dbReference type="AlphaFoldDB" id="A0A0M4TDK6"/>
<accession>A0A0M4TDK6</accession>
<evidence type="ECO:0000256" key="2">
    <source>
        <dbReference type="SAM" id="Phobius"/>
    </source>
</evidence>
<dbReference type="EMBL" id="CP012678">
    <property type="protein sequence ID" value="ALF58941.1"/>
    <property type="molecule type" value="Genomic_DNA"/>
</dbReference>
<evidence type="ECO:0000313" key="3">
    <source>
        <dbReference type="EMBL" id="ALF58941.1"/>
    </source>
</evidence>
<dbReference type="Proteomes" id="UP000059847">
    <property type="component" value="Chromosome"/>
</dbReference>
<evidence type="ECO:0000313" key="4">
    <source>
        <dbReference type="Proteomes" id="UP000059847"/>
    </source>
</evidence>
<gene>
    <name evidence="3" type="ORF">AOC03_01825</name>
</gene>
<dbReference type="OrthoDB" id="8592692at2"/>
<proteinExistence type="predicted"/>
<keyword evidence="2" id="KW-1133">Transmembrane helix</keyword>